<evidence type="ECO:0000256" key="1">
    <source>
        <dbReference type="SAM" id="MobiDB-lite"/>
    </source>
</evidence>
<proteinExistence type="predicted"/>
<keyword evidence="4" id="KW-1185">Reference proteome</keyword>
<gene>
    <name evidence="3" type="ORF">PAECIP111894_00241</name>
</gene>
<name>A0ABM9B6S0_9BACL</name>
<feature type="chain" id="PRO_5046057964" evidence="2">
    <location>
        <begin position="40"/>
        <end position="170"/>
    </location>
</feature>
<evidence type="ECO:0000313" key="3">
    <source>
        <dbReference type="EMBL" id="CAH1054096.1"/>
    </source>
</evidence>
<organism evidence="3 4">
    <name type="scientific">Paenibacillus pseudetheri</name>
    <dbReference type="NCBI Taxonomy" id="2897682"/>
    <lineage>
        <taxon>Bacteria</taxon>
        <taxon>Bacillati</taxon>
        <taxon>Bacillota</taxon>
        <taxon>Bacilli</taxon>
        <taxon>Bacillales</taxon>
        <taxon>Paenibacillaceae</taxon>
        <taxon>Paenibacillus</taxon>
    </lineage>
</organism>
<dbReference type="EMBL" id="CAKMAB010000001">
    <property type="protein sequence ID" value="CAH1054096.1"/>
    <property type="molecule type" value="Genomic_DNA"/>
</dbReference>
<feature type="compositionally biased region" description="Polar residues" evidence="1">
    <location>
        <begin position="41"/>
        <end position="83"/>
    </location>
</feature>
<accession>A0ABM9B6S0</accession>
<feature type="signal peptide" evidence="2">
    <location>
        <begin position="1"/>
        <end position="39"/>
    </location>
</feature>
<feature type="region of interest" description="Disordered" evidence="1">
    <location>
        <begin position="41"/>
        <end position="94"/>
    </location>
</feature>
<evidence type="ECO:0000313" key="4">
    <source>
        <dbReference type="Proteomes" id="UP000838749"/>
    </source>
</evidence>
<dbReference type="Proteomes" id="UP000838749">
    <property type="component" value="Unassembled WGS sequence"/>
</dbReference>
<sequence length="170" mass="17603">MTLKITAKHIEEAVNMKKQRSLPAIAAIAALTLALTACGATNNSAQPSAEPSATASPVPTAESTSTPVPTEGTSTTAPTENPSTPAPQPTANPEAKILKGTGVYVGQIDSHSVEIETKEGPTAFEITAGMESVLEKLNTDDSVVFEYVEKAVEGDATVKQRVLSKLSLAK</sequence>
<protein>
    <submittedName>
        <fullName evidence="3">Uncharacterized protein</fullName>
    </submittedName>
</protein>
<reference evidence="3" key="1">
    <citation type="submission" date="2021-12" db="EMBL/GenBank/DDBJ databases">
        <authorList>
            <person name="Criscuolo A."/>
        </authorList>
    </citation>
    <scope>NUCLEOTIDE SEQUENCE</scope>
    <source>
        <strain evidence="3">CIP111894</strain>
    </source>
</reference>
<comment type="caution">
    <text evidence="3">The sequence shown here is derived from an EMBL/GenBank/DDBJ whole genome shotgun (WGS) entry which is preliminary data.</text>
</comment>
<evidence type="ECO:0000256" key="2">
    <source>
        <dbReference type="SAM" id="SignalP"/>
    </source>
</evidence>
<keyword evidence="2" id="KW-0732">Signal</keyword>